<reference evidence="2 3" key="1">
    <citation type="submission" date="2020-01" db="EMBL/GenBank/DDBJ databases">
        <title>Sphingomonas sp. C33 whole genome sequece.</title>
        <authorList>
            <person name="Park C."/>
        </authorList>
    </citation>
    <scope>NUCLEOTIDE SEQUENCE [LARGE SCALE GENOMIC DNA]</scope>
    <source>
        <strain evidence="2 3">C33</strain>
    </source>
</reference>
<dbReference type="Proteomes" id="UP000464468">
    <property type="component" value="Chromosome"/>
</dbReference>
<dbReference type="AlphaFoldDB" id="A0A7Z2NVB2"/>
<organism evidence="2 3">
    <name type="scientific">Sphingomonas changnyeongensis</name>
    <dbReference type="NCBI Taxonomy" id="2698679"/>
    <lineage>
        <taxon>Bacteria</taxon>
        <taxon>Pseudomonadati</taxon>
        <taxon>Pseudomonadota</taxon>
        <taxon>Alphaproteobacteria</taxon>
        <taxon>Sphingomonadales</taxon>
        <taxon>Sphingomonadaceae</taxon>
        <taxon>Sphingomonas</taxon>
    </lineage>
</organism>
<evidence type="ECO:0000313" key="2">
    <source>
        <dbReference type="EMBL" id="QHL90425.1"/>
    </source>
</evidence>
<dbReference type="EMBL" id="CP047895">
    <property type="protein sequence ID" value="QHL90425.1"/>
    <property type="molecule type" value="Genomic_DNA"/>
</dbReference>
<sequence>MTMVLALAFMSAALQSAAPQTAQPEAVPAAECAPGVYLLTQANGGERRLLTERTTSHRRMGNVLKGMLFGGFSNIESRAVVEGARAETRLTNRRPAFLFCDAVIPETASAAAGGMGYVGGQRATRPANVRLVRFDVENDRRDYPLSALNGRKSARYFFPFTVRNVGPGMREVTPIAELPPGEYGFVSLTKGDEFALGDDAPKDRVIDFAVDVSAD</sequence>
<keyword evidence="3" id="KW-1185">Reference proteome</keyword>
<name>A0A7Z2NVB2_9SPHN</name>
<evidence type="ECO:0000256" key="1">
    <source>
        <dbReference type="SAM" id="SignalP"/>
    </source>
</evidence>
<dbReference type="RefSeq" id="WP_160592353.1">
    <property type="nucleotide sequence ID" value="NZ_CP047895.1"/>
</dbReference>
<evidence type="ECO:0000313" key="3">
    <source>
        <dbReference type="Proteomes" id="UP000464468"/>
    </source>
</evidence>
<feature type="signal peptide" evidence="1">
    <location>
        <begin position="1"/>
        <end position="22"/>
    </location>
</feature>
<gene>
    <name evidence="2" type="ORF">GVO57_05705</name>
</gene>
<keyword evidence="1" id="KW-0732">Signal</keyword>
<accession>A0A7Z2NVB2</accession>
<feature type="chain" id="PRO_5031158037" evidence="1">
    <location>
        <begin position="23"/>
        <end position="215"/>
    </location>
</feature>
<dbReference type="KEGG" id="schy:GVO57_05705"/>
<protein>
    <submittedName>
        <fullName evidence="2">Uncharacterized protein</fullName>
    </submittedName>
</protein>
<proteinExistence type="predicted"/>